<gene>
    <name evidence="3" type="ORF">LZ519_09310</name>
</gene>
<dbReference type="Proteomes" id="UP001165343">
    <property type="component" value="Unassembled WGS sequence"/>
</dbReference>
<dbReference type="RefSeq" id="WP_249868402.1">
    <property type="nucleotide sequence ID" value="NZ_JAMGBC010000001.1"/>
</dbReference>
<evidence type="ECO:0000256" key="1">
    <source>
        <dbReference type="SAM" id="MobiDB-lite"/>
    </source>
</evidence>
<keyword evidence="4" id="KW-1185">Reference proteome</keyword>
<accession>A0ABT0RGV6</accession>
<dbReference type="PROSITE" id="PS51257">
    <property type="entry name" value="PROKAR_LIPOPROTEIN"/>
    <property type="match status" value="1"/>
</dbReference>
<sequence>MLRVVPVLLLALSACGSQAPDRSGSSVTVTLPPPKPAPAPGFSSSVAQPVP</sequence>
<proteinExistence type="predicted"/>
<feature type="compositionally biased region" description="Polar residues" evidence="1">
    <location>
        <begin position="42"/>
        <end position="51"/>
    </location>
</feature>
<protein>
    <submittedName>
        <fullName evidence="3">Uncharacterized protein</fullName>
    </submittedName>
</protein>
<evidence type="ECO:0000313" key="4">
    <source>
        <dbReference type="Proteomes" id="UP001165343"/>
    </source>
</evidence>
<keyword evidence="2" id="KW-0732">Signal</keyword>
<dbReference type="EMBL" id="JAMGBC010000001">
    <property type="protein sequence ID" value="MCL6679507.1"/>
    <property type="molecule type" value="Genomic_DNA"/>
</dbReference>
<comment type="caution">
    <text evidence="3">The sequence shown here is derived from an EMBL/GenBank/DDBJ whole genome shotgun (WGS) entry which is preliminary data.</text>
</comment>
<feature type="region of interest" description="Disordered" evidence="1">
    <location>
        <begin position="17"/>
        <end position="51"/>
    </location>
</feature>
<evidence type="ECO:0000256" key="2">
    <source>
        <dbReference type="SAM" id="SignalP"/>
    </source>
</evidence>
<feature type="chain" id="PRO_5045641463" evidence="2">
    <location>
        <begin position="20"/>
        <end position="51"/>
    </location>
</feature>
<reference evidence="3" key="1">
    <citation type="submission" date="2022-05" db="EMBL/GenBank/DDBJ databases">
        <authorList>
            <person name="Jo J.-H."/>
            <person name="Im W.-T."/>
        </authorList>
    </citation>
    <scope>NUCLEOTIDE SEQUENCE</scope>
    <source>
        <strain evidence="3">RG327</strain>
    </source>
</reference>
<feature type="signal peptide" evidence="2">
    <location>
        <begin position="1"/>
        <end position="19"/>
    </location>
</feature>
<evidence type="ECO:0000313" key="3">
    <source>
        <dbReference type="EMBL" id="MCL6679507.1"/>
    </source>
</evidence>
<organism evidence="3 4">
    <name type="scientific">Sphingomonas anseongensis</name>
    <dbReference type="NCBI Taxonomy" id="2908207"/>
    <lineage>
        <taxon>Bacteria</taxon>
        <taxon>Pseudomonadati</taxon>
        <taxon>Pseudomonadota</taxon>
        <taxon>Alphaproteobacteria</taxon>
        <taxon>Sphingomonadales</taxon>
        <taxon>Sphingomonadaceae</taxon>
        <taxon>Sphingomonas</taxon>
    </lineage>
</organism>
<name>A0ABT0RGV6_9SPHN</name>